<dbReference type="EMBL" id="AP028908">
    <property type="protein sequence ID" value="BES85212.1"/>
    <property type="molecule type" value="Genomic_DNA"/>
</dbReference>
<evidence type="ECO:0000259" key="1">
    <source>
        <dbReference type="PROSITE" id="PS51725"/>
    </source>
</evidence>
<dbReference type="PANTHER" id="PTHR33336:SF15">
    <property type="entry name" value="ABM DOMAIN-CONTAINING PROTEIN"/>
    <property type="match status" value="1"/>
</dbReference>
<dbReference type="RefSeq" id="WP_261848368.1">
    <property type="nucleotide sequence ID" value="NZ_AP028908.1"/>
</dbReference>
<accession>A0AAN0KKB1</accession>
<evidence type="ECO:0000313" key="3">
    <source>
        <dbReference type="Proteomes" id="UP001377830"/>
    </source>
</evidence>
<dbReference type="SUPFAM" id="SSF54909">
    <property type="entry name" value="Dimeric alpha+beta barrel"/>
    <property type="match status" value="1"/>
</dbReference>
<dbReference type="PROSITE" id="PS51725">
    <property type="entry name" value="ABM"/>
    <property type="match status" value="1"/>
</dbReference>
<dbReference type="GO" id="GO:0003824">
    <property type="term" value="F:catalytic activity"/>
    <property type="evidence" value="ECO:0007669"/>
    <property type="project" value="TreeGrafter"/>
</dbReference>
<dbReference type="AlphaFoldDB" id="A0AAN0KKB1"/>
<dbReference type="KEGG" id="parl:PEC302110_23090"/>
<dbReference type="Gene3D" id="3.30.70.100">
    <property type="match status" value="1"/>
</dbReference>
<feature type="domain" description="ABM" evidence="1">
    <location>
        <begin position="5"/>
        <end position="93"/>
    </location>
</feature>
<dbReference type="PANTHER" id="PTHR33336">
    <property type="entry name" value="QUINOL MONOOXYGENASE YGIN-RELATED"/>
    <property type="match status" value="1"/>
</dbReference>
<protein>
    <recommendedName>
        <fullName evidence="1">ABM domain-containing protein</fullName>
    </recommendedName>
</protein>
<dbReference type="InterPro" id="IPR007138">
    <property type="entry name" value="ABM_dom"/>
</dbReference>
<dbReference type="Pfam" id="PF03992">
    <property type="entry name" value="ABM"/>
    <property type="match status" value="1"/>
</dbReference>
<dbReference type="Proteomes" id="UP001377830">
    <property type="component" value="Chromosome"/>
</dbReference>
<evidence type="ECO:0000313" key="2">
    <source>
        <dbReference type="EMBL" id="BES85212.1"/>
    </source>
</evidence>
<dbReference type="InterPro" id="IPR011008">
    <property type="entry name" value="Dimeric_a/b-barrel"/>
</dbReference>
<organism evidence="2 3">
    <name type="scientific">Pectobacterium araliae</name>
    <dbReference type="NCBI Taxonomy" id="3073862"/>
    <lineage>
        <taxon>Bacteria</taxon>
        <taxon>Pseudomonadati</taxon>
        <taxon>Pseudomonadota</taxon>
        <taxon>Gammaproteobacteria</taxon>
        <taxon>Enterobacterales</taxon>
        <taxon>Pectobacteriaceae</taxon>
        <taxon>Pectobacterium</taxon>
    </lineage>
</organism>
<sequence length="97" mass="10996">MSEPYTLCVVLHVKPEHAVAFAALVEENVAETRKDKGVIIFNYHKVVGETTWVLYESWESEHDSDVHRQKPDVQAFFARAPGMLAQEPQILHLGPVI</sequence>
<gene>
    <name evidence="2" type="ORF">PEC302110_23090</name>
</gene>
<keyword evidence="3" id="KW-1185">Reference proteome</keyword>
<name>A0AAN0KKB1_9GAMM</name>
<reference evidence="3" key="1">
    <citation type="journal article" date="2024" name="Int. J. Syst. Evol. Microbiol.">
        <title>Pectobacterium araliae sp. nov., a pathogen causing bacterial soft rot of Japanese angelica tree in Japan.</title>
        <authorList>
            <person name="Sawada H."/>
            <person name="Someya N."/>
            <person name="Morohoshi T."/>
            <person name="Ono M."/>
            <person name="Satou M."/>
        </authorList>
    </citation>
    <scope>NUCLEOTIDE SEQUENCE [LARGE SCALE GENOMIC DNA]</scope>
    <source>
        <strain evidence="3">MAFF 302110</strain>
    </source>
</reference>
<proteinExistence type="predicted"/>
<dbReference type="InterPro" id="IPR050744">
    <property type="entry name" value="AI-2_Isomerase_LsrG"/>
</dbReference>